<name>A0AAN9P498_PSOTE</name>
<organism evidence="4 5">
    <name type="scientific">Psophocarpus tetragonolobus</name>
    <name type="common">Winged bean</name>
    <name type="synonym">Dolichos tetragonolobus</name>
    <dbReference type="NCBI Taxonomy" id="3891"/>
    <lineage>
        <taxon>Eukaryota</taxon>
        <taxon>Viridiplantae</taxon>
        <taxon>Streptophyta</taxon>
        <taxon>Embryophyta</taxon>
        <taxon>Tracheophyta</taxon>
        <taxon>Spermatophyta</taxon>
        <taxon>Magnoliopsida</taxon>
        <taxon>eudicotyledons</taxon>
        <taxon>Gunneridae</taxon>
        <taxon>Pentapetalae</taxon>
        <taxon>rosids</taxon>
        <taxon>fabids</taxon>
        <taxon>Fabales</taxon>
        <taxon>Fabaceae</taxon>
        <taxon>Papilionoideae</taxon>
        <taxon>50 kb inversion clade</taxon>
        <taxon>NPAAA clade</taxon>
        <taxon>indigoferoid/millettioid clade</taxon>
        <taxon>Phaseoleae</taxon>
        <taxon>Psophocarpus</taxon>
    </lineage>
</organism>
<evidence type="ECO:0000313" key="5">
    <source>
        <dbReference type="Proteomes" id="UP001386955"/>
    </source>
</evidence>
<dbReference type="AlphaFoldDB" id="A0AAN9P498"/>
<reference evidence="4 5" key="1">
    <citation type="submission" date="2024-01" db="EMBL/GenBank/DDBJ databases">
        <title>The genomes of 5 underutilized Papilionoideae crops provide insights into root nodulation and disease resistanc.</title>
        <authorList>
            <person name="Jiang F."/>
        </authorList>
    </citation>
    <scope>NUCLEOTIDE SEQUENCE [LARGE SCALE GENOMIC DNA]</scope>
    <source>
        <strain evidence="4">DUOXIRENSHENG_FW03</strain>
        <tissue evidence="4">Leaves</tissue>
    </source>
</reference>
<comment type="caution">
    <text evidence="4">The sequence shown here is derived from an EMBL/GenBank/DDBJ whole genome shotgun (WGS) entry which is preliminary data.</text>
</comment>
<proteinExistence type="predicted"/>
<accession>A0AAN9P498</accession>
<dbReference type="GO" id="GO:0009736">
    <property type="term" value="P:cytokinin-activated signaling pathway"/>
    <property type="evidence" value="ECO:0007669"/>
    <property type="project" value="InterPro"/>
</dbReference>
<dbReference type="PANTHER" id="PTHR43874">
    <property type="entry name" value="TWO-COMPONENT RESPONSE REGULATOR"/>
    <property type="match status" value="1"/>
</dbReference>
<gene>
    <name evidence="4" type="ORF">VNO78_33577</name>
</gene>
<dbReference type="EMBL" id="JAYMYS010000009">
    <property type="protein sequence ID" value="KAK7381053.1"/>
    <property type="molecule type" value="Genomic_DNA"/>
</dbReference>
<keyword evidence="2" id="KW-0805">Transcription regulation</keyword>
<dbReference type="InterPro" id="IPR045279">
    <property type="entry name" value="ARR-like"/>
</dbReference>
<dbReference type="Gene3D" id="1.10.10.60">
    <property type="entry name" value="Homeodomain-like"/>
    <property type="match status" value="1"/>
</dbReference>
<evidence type="ECO:0000313" key="4">
    <source>
        <dbReference type="EMBL" id="KAK7381053.1"/>
    </source>
</evidence>
<dbReference type="PANTHER" id="PTHR43874:SF206">
    <property type="entry name" value="RESPONSE REGULATOR RECEIVER DOMAIN PROTEIN"/>
    <property type="match status" value="1"/>
</dbReference>
<keyword evidence="1" id="KW-0902">Two-component regulatory system</keyword>
<keyword evidence="3" id="KW-0804">Transcription</keyword>
<keyword evidence="5" id="KW-1185">Reference proteome</keyword>
<protein>
    <submittedName>
        <fullName evidence="4">Uncharacterized protein</fullName>
    </submittedName>
</protein>
<evidence type="ECO:0000256" key="1">
    <source>
        <dbReference type="ARBA" id="ARBA00023012"/>
    </source>
</evidence>
<sequence length="184" mass="20988">MMTCVTEGACDYWLMPVQERQIRLTWKHIARKVWNQNKHSRKDDSEFTSFVVDAPALSDQKKRLSNSKESDDYFAQPTKKARIVWSKELHLLFVKVVMQIGLKSMLNSSAIFSVITAIVVELELIKKANGITQKHNQKELSNIIESRERTGACGRFDLTAFGDTSHVLCATLHPEKLSNNLLPK</sequence>
<dbReference type="GO" id="GO:0000160">
    <property type="term" value="P:phosphorelay signal transduction system"/>
    <property type="evidence" value="ECO:0007669"/>
    <property type="project" value="UniProtKB-KW"/>
</dbReference>
<dbReference type="Proteomes" id="UP001386955">
    <property type="component" value="Unassembled WGS sequence"/>
</dbReference>
<evidence type="ECO:0000256" key="3">
    <source>
        <dbReference type="ARBA" id="ARBA00023163"/>
    </source>
</evidence>
<evidence type="ECO:0000256" key="2">
    <source>
        <dbReference type="ARBA" id="ARBA00023015"/>
    </source>
</evidence>